<accession>A0A484HP83</accession>
<evidence type="ECO:0000256" key="3">
    <source>
        <dbReference type="SAM" id="Coils"/>
    </source>
</evidence>
<dbReference type="Pfam" id="PF02321">
    <property type="entry name" value="OEP"/>
    <property type="match status" value="2"/>
</dbReference>
<keyword evidence="2" id="KW-0472">Membrane</keyword>
<keyword evidence="2" id="KW-0812">Transmembrane</keyword>
<organism evidence="4">
    <name type="scientific">uncultured Desulfobacteraceae bacterium</name>
    <dbReference type="NCBI Taxonomy" id="218296"/>
    <lineage>
        <taxon>Bacteria</taxon>
        <taxon>Pseudomonadati</taxon>
        <taxon>Thermodesulfobacteriota</taxon>
        <taxon>Desulfobacteria</taxon>
        <taxon>Desulfobacterales</taxon>
        <taxon>Desulfobacteraceae</taxon>
        <taxon>environmental samples</taxon>
    </lineage>
</organism>
<comment type="similarity">
    <text evidence="1 2">Belongs to the outer membrane factor (OMF) (TC 1.B.17) family.</text>
</comment>
<keyword evidence="2" id="KW-0732">Signal</keyword>
<comment type="subcellular location">
    <subcellularLocation>
        <location evidence="2">Cell membrane</location>
        <topology evidence="2">Lipid-anchor</topology>
    </subcellularLocation>
</comment>
<keyword evidence="2" id="KW-0449">Lipoprotein</keyword>
<dbReference type="SUPFAM" id="SSF56954">
    <property type="entry name" value="Outer membrane efflux proteins (OEP)"/>
    <property type="match status" value="1"/>
</dbReference>
<keyword evidence="2" id="KW-1134">Transmembrane beta strand</keyword>
<feature type="coiled-coil region" evidence="3">
    <location>
        <begin position="183"/>
        <end position="210"/>
    </location>
</feature>
<name>A0A484HP83_9BACT</name>
<dbReference type="GO" id="GO:0005886">
    <property type="term" value="C:plasma membrane"/>
    <property type="evidence" value="ECO:0007669"/>
    <property type="project" value="UniProtKB-SubCell"/>
</dbReference>
<evidence type="ECO:0000256" key="1">
    <source>
        <dbReference type="ARBA" id="ARBA00007613"/>
    </source>
</evidence>
<dbReference type="Gene3D" id="1.20.1600.10">
    <property type="entry name" value="Outer membrane efflux proteins (OEP)"/>
    <property type="match status" value="1"/>
</dbReference>
<dbReference type="GO" id="GO:0015562">
    <property type="term" value="F:efflux transmembrane transporter activity"/>
    <property type="evidence" value="ECO:0007669"/>
    <property type="project" value="InterPro"/>
</dbReference>
<dbReference type="AlphaFoldDB" id="A0A484HP83"/>
<keyword evidence="2" id="KW-0564">Palmitate</keyword>
<dbReference type="PANTHER" id="PTHR30203:SF33">
    <property type="entry name" value="BLR4455 PROTEIN"/>
    <property type="match status" value="1"/>
</dbReference>
<feature type="signal peptide" evidence="2">
    <location>
        <begin position="1"/>
        <end position="21"/>
    </location>
</feature>
<keyword evidence="3" id="KW-0175">Coiled coil</keyword>
<dbReference type="InterPro" id="IPR003423">
    <property type="entry name" value="OMP_efflux"/>
</dbReference>
<proteinExistence type="inferred from homology"/>
<dbReference type="InterPro" id="IPR010131">
    <property type="entry name" value="MdtP/NodT-like"/>
</dbReference>
<dbReference type="PANTHER" id="PTHR30203">
    <property type="entry name" value="OUTER MEMBRANE CATION EFFLUX PROTEIN"/>
    <property type="match status" value="1"/>
</dbReference>
<protein>
    <recommendedName>
        <fullName evidence="5">RND transporter</fullName>
    </recommendedName>
</protein>
<dbReference type="EMBL" id="CAACVI010000051">
    <property type="protein sequence ID" value="VEN75388.1"/>
    <property type="molecule type" value="Genomic_DNA"/>
</dbReference>
<reference evidence="4" key="1">
    <citation type="submission" date="2019-01" db="EMBL/GenBank/DDBJ databases">
        <authorList>
            <consortium name="Genoscope - CEA"/>
            <person name="William W."/>
        </authorList>
    </citation>
    <scope>NUCLEOTIDE SEQUENCE</scope>
    <source>
        <strain evidence="4">CR-1</strain>
    </source>
</reference>
<dbReference type="Gene3D" id="2.20.200.10">
    <property type="entry name" value="Outer membrane efflux proteins (OEP)"/>
    <property type="match status" value="1"/>
</dbReference>
<feature type="chain" id="PRO_5019612685" description="RND transporter" evidence="2">
    <location>
        <begin position="22"/>
        <end position="482"/>
    </location>
</feature>
<sequence>MWRHAAAAALFFFLCSGCVIFAPEKRPGAPLDMPERYSVRTRAAGDGDSFGGEWWRAFGSEELNRLVSRALSGNFDIETARARLAQAQASARKINAGAMPVLTGEAGAGTSKNRVRASSRAPAKISEQESWSLGMAASYEIDLWGRVRSMRRAGAAGAAAAREDMEAAAMTAAARTVETWIDLIAVRREMATLQKQIQNAQSLLEAQKVRFLNGRARAIEVSGQKEALAAIRSEAPILRLSERRLMTALAFLLGMASPSHLEIAEFDIPEPPPMPPAGVPADLLAGRPDVRAASLRLQSADWEVSAARADLLPSLSLSGRSSFAAAETGLLFDNWLLNLAAGLTGPLFDGGRRGAEADRARAVARERLTAYARTVAEAVKEVEDAMAEEERRRVYAGLLKQRLKAAGETMKEAFLLYRNGAGDYLSYSGALTSFWSLERLVETEKAALAKARVGVFRALGGNWTREPAQWGAESDEQGNGKK</sequence>
<evidence type="ECO:0000313" key="4">
    <source>
        <dbReference type="EMBL" id="VEN75388.1"/>
    </source>
</evidence>
<dbReference type="NCBIfam" id="TIGR01845">
    <property type="entry name" value="outer_NodT"/>
    <property type="match status" value="1"/>
</dbReference>
<gene>
    <name evidence="4" type="ORF">EPICR_80081</name>
</gene>
<evidence type="ECO:0000256" key="2">
    <source>
        <dbReference type="RuleBase" id="RU362097"/>
    </source>
</evidence>
<evidence type="ECO:0008006" key="5">
    <source>
        <dbReference type="Google" id="ProtNLM"/>
    </source>
</evidence>